<dbReference type="EMBL" id="JARIHO010000018">
    <property type="protein sequence ID" value="KAJ7347831.1"/>
    <property type="molecule type" value="Genomic_DNA"/>
</dbReference>
<name>A0AAD7A1Q8_9AGAR</name>
<protein>
    <submittedName>
        <fullName evidence="2">Uncharacterized protein</fullName>
    </submittedName>
</protein>
<accession>A0AAD7A1Q8</accession>
<feature type="region of interest" description="Disordered" evidence="1">
    <location>
        <begin position="72"/>
        <end position="97"/>
    </location>
</feature>
<dbReference type="AlphaFoldDB" id="A0AAD7A1Q8"/>
<sequence length="150" mass="16256">MVGWGVAGGIRGRMHGEQWGEGRGVWGERSGIEAILCVCVDLQDKTAQEAGVNESGDGEGREEGTAQRVVAYAEGTEKSAERHSSRERRRLSGSMNQTFLEGDEARNLLRLGRACVPENNECQGSRRMGQHAAEMVGAINHTLCGRRCGL</sequence>
<proteinExistence type="predicted"/>
<evidence type="ECO:0000256" key="1">
    <source>
        <dbReference type="SAM" id="MobiDB-lite"/>
    </source>
</evidence>
<feature type="compositionally biased region" description="Basic and acidic residues" evidence="1">
    <location>
        <begin position="75"/>
        <end position="84"/>
    </location>
</feature>
<evidence type="ECO:0000313" key="3">
    <source>
        <dbReference type="Proteomes" id="UP001218218"/>
    </source>
</evidence>
<organism evidence="2 3">
    <name type="scientific">Mycena albidolilacea</name>
    <dbReference type="NCBI Taxonomy" id="1033008"/>
    <lineage>
        <taxon>Eukaryota</taxon>
        <taxon>Fungi</taxon>
        <taxon>Dikarya</taxon>
        <taxon>Basidiomycota</taxon>
        <taxon>Agaricomycotina</taxon>
        <taxon>Agaricomycetes</taxon>
        <taxon>Agaricomycetidae</taxon>
        <taxon>Agaricales</taxon>
        <taxon>Marasmiineae</taxon>
        <taxon>Mycenaceae</taxon>
        <taxon>Mycena</taxon>
    </lineage>
</organism>
<reference evidence="2" key="1">
    <citation type="submission" date="2023-03" db="EMBL/GenBank/DDBJ databases">
        <title>Massive genome expansion in bonnet fungi (Mycena s.s.) driven by repeated elements and novel gene families across ecological guilds.</title>
        <authorList>
            <consortium name="Lawrence Berkeley National Laboratory"/>
            <person name="Harder C.B."/>
            <person name="Miyauchi S."/>
            <person name="Viragh M."/>
            <person name="Kuo A."/>
            <person name="Thoen E."/>
            <person name="Andreopoulos B."/>
            <person name="Lu D."/>
            <person name="Skrede I."/>
            <person name="Drula E."/>
            <person name="Henrissat B."/>
            <person name="Morin E."/>
            <person name="Kohler A."/>
            <person name="Barry K."/>
            <person name="LaButti K."/>
            <person name="Morin E."/>
            <person name="Salamov A."/>
            <person name="Lipzen A."/>
            <person name="Mereny Z."/>
            <person name="Hegedus B."/>
            <person name="Baldrian P."/>
            <person name="Stursova M."/>
            <person name="Weitz H."/>
            <person name="Taylor A."/>
            <person name="Grigoriev I.V."/>
            <person name="Nagy L.G."/>
            <person name="Martin F."/>
            <person name="Kauserud H."/>
        </authorList>
    </citation>
    <scope>NUCLEOTIDE SEQUENCE</scope>
    <source>
        <strain evidence="2">CBHHK002</strain>
    </source>
</reference>
<evidence type="ECO:0000313" key="2">
    <source>
        <dbReference type="EMBL" id="KAJ7347831.1"/>
    </source>
</evidence>
<dbReference type="Proteomes" id="UP001218218">
    <property type="component" value="Unassembled WGS sequence"/>
</dbReference>
<gene>
    <name evidence="2" type="ORF">DFH08DRAFT_808606</name>
</gene>
<keyword evidence="3" id="KW-1185">Reference proteome</keyword>
<comment type="caution">
    <text evidence="2">The sequence shown here is derived from an EMBL/GenBank/DDBJ whole genome shotgun (WGS) entry which is preliminary data.</text>
</comment>